<reference evidence="5" key="1">
    <citation type="submission" date="2020-08" db="EMBL/GenBank/DDBJ databases">
        <title>Genome public.</title>
        <authorList>
            <person name="Liu C."/>
            <person name="Sun Q."/>
        </authorList>
    </citation>
    <scope>NUCLEOTIDE SEQUENCE</scope>
    <source>
        <strain evidence="5">NSJ-64</strain>
    </source>
</reference>
<gene>
    <name evidence="5" type="ORF">H8705_02350</name>
</gene>
<dbReference type="GO" id="GO:0006412">
    <property type="term" value="P:translation"/>
    <property type="evidence" value="ECO:0007669"/>
    <property type="project" value="TreeGrafter"/>
</dbReference>
<dbReference type="PROSITE" id="PS50126">
    <property type="entry name" value="S1"/>
    <property type="match status" value="2"/>
</dbReference>
<accession>A0A926EPZ3</accession>
<dbReference type="Pfam" id="PF00575">
    <property type="entry name" value="S1"/>
    <property type="match status" value="1"/>
</dbReference>
<evidence type="ECO:0000259" key="4">
    <source>
        <dbReference type="PROSITE" id="PS50126"/>
    </source>
</evidence>
<evidence type="ECO:0000313" key="5">
    <source>
        <dbReference type="EMBL" id="MBC8584419.1"/>
    </source>
</evidence>
<proteinExistence type="inferred from homology"/>
<evidence type="ECO:0000256" key="2">
    <source>
        <dbReference type="ARBA" id="ARBA00022980"/>
    </source>
</evidence>
<evidence type="ECO:0000256" key="3">
    <source>
        <dbReference type="ARBA" id="ARBA00023274"/>
    </source>
</evidence>
<dbReference type="GO" id="GO:0003735">
    <property type="term" value="F:structural constituent of ribosome"/>
    <property type="evidence" value="ECO:0007669"/>
    <property type="project" value="TreeGrafter"/>
</dbReference>
<dbReference type="InterPro" id="IPR012340">
    <property type="entry name" value="NA-bd_OB-fold"/>
</dbReference>
<dbReference type="InterPro" id="IPR050437">
    <property type="entry name" value="Ribos_protein_bS1-like"/>
</dbReference>
<dbReference type="SMART" id="SM00316">
    <property type="entry name" value="S1"/>
    <property type="match status" value="2"/>
</dbReference>
<keyword evidence="6" id="KW-1185">Reference proteome</keyword>
<comment type="similarity">
    <text evidence="1">Belongs to the bacterial ribosomal protein bS1 family.</text>
</comment>
<keyword evidence="2" id="KW-0689">Ribosomal protein</keyword>
<dbReference type="EMBL" id="JACRTD010000002">
    <property type="protein sequence ID" value="MBC8584419.1"/>
    <property type="molecule type" value="Genomic_DNA"/>
</dbReference>
<dbReference type="Gene3D" id="2.40.50.140">
    <property type="entry name" value="Nucleic acid-binding proteins"/>
    <property type="match status" value="2"/>
</dbReference>
<dbReference type="GO" id="GO:0005840">
    <property type="term" value="C:ribosome"/>
    <property type="evidence" value="ECO:0007669"/>
    <property type="project" value="UniProtKB-KW"/>
</dbReference>
<dbReference type="RefSeq" id="WP_262394254.1">
    <property type="nucleotide sequence ID" value="NZ_JACRTD010000002.1"/>
</dbReference>
<name>A0A926EPZ3_9FIRM</name>
<dbReference type="Proteomes" id="UP000623678">
    <property type="component" value="Unassembled WGS sequence"/>
</dbReference>
<feature type="domain" description="S1 motif" evidence="4">
    <location>
        <begin position="210"/>
        <end position="236"/>
    </location>
</feature>
<dbReference type="SUPFAM" id="SSF50249">
    <property type="entry name" value="Nucleic acid-binding proteins"/>
    <property type="match status" value="2"/>
</dbReference>
<dbReference type="AlphaFoldDB" id="A0A926EPZ3"/>
<sequence>MSIYKPEGMMIDTLSNRQAFRSLSCLQEAFTQGKILESRAVVCDSEHNLIVDMGCCRGIIPRVEGALGIAQGATRDIAIISKVNKPVCYKITGFSTHPDGAPCPILSRRLVQEECTREYIMKLTPGDIIDAKVTHLEAFGCFVDIGCGIASLIPIDAISISRISHPRDRFRPSQEIKVVVKSLEENGRVSLTHKELLGTWEENASLFSAGETVAGIVRSVEDYGIFVELTPNLAGLAEPRDDVAIGQHASVYIKSLIPEKMKAKLIIVDCFDAQYQNTPVNYFIAEGHLSRWQYSPPCADRIIETIFD</sequence>
<comment type="caution">
    <text evidence="5">The sequence shown here is derived from an EMBL/GenBank/DDBJ whole genome shotgun (WGS) entry which is preliminary data.</text>
</comment>
<keyword evidence="3" id="KW-0687">Ribonucleoprotein</keyword>
<evidence type="ECO:0000256" key="1">
    <source>
        <dbReference type="ARBA" id="ARBA00006767"/>
    </source>
</evidence>
<protein>
    <submittedName>
        <fullName evidence="5">S1 RNA-binding domain-containing protein</fullName>
    </submittedName>
</protein>
<feature type="domain" description="S1 motif" evidence="4">
    <location>
        <begin position="126"/>
        <end position="194"/>
    </location>
</feature>
<evidence type="ECO:0000313" key="6">
    <source>
        <dbReference type="Proteomes" id="UP000623678"/>
    </source>
</evidence>
<dbReference type="InterPro" id="IPR003029">
    <property type="entry name" value="S1_domain"/>
</dbReference>
<dbReference type="PANTHER" id="PTHR10724">
    <property type="entry name" value="30S RIBOSOMAL PROTEIN S1"/>
    <property type="match status" value="1"/>
</dbReference>
<dbReference type="GO" id="GO:1990904">
    <property type="term" value="C:ribonucleoprotein complex"/>
    <property type="evidence" value="ECO:0007669"/>
    <property type="project" value="UniProtKB-KW"/>
</dbReference>
<dbReference type="GO" id="GO:0003729">
    <property type="term" value="F:mRNA binding"/>
    <property type="evidence" value="ECO:0007669"/>
    <property type="project" value="TreeGrafter"/>
</dbReference>
<dbReference type="PANTHER" id="PTHR10724:SF7">
    <property type="entry name" value="SMALL RIBOSOMAL SUBUNIT PROTEIN BS1C"/>
    <property type="match status" value="1"/>
</dbReference>
<organism evidence="5 6">
    <name type="scientific">Youxingia wuxianensis</name>
    <dbReference type="NCBI Taxonomy" id="2763678"/>
    <lineage>
        <taxon>Bacteria</taxon>
        <taxon>Bacillati</taxon>
        <taxon>Bacillota</taxon>
        <taxon>Clostridia</taxon>
        <taxon>Eubacteriales</taxon>
        <taxon>Oscillospiraceae</taxon>
        <taxon>Youxingia</taxon>
    </lineage>
</organism>